<accession>A0A9D1S655</accession>
<proteinExistence type="predicted"/>
<gene>
    <name evidence="1" type="ORF">IAB04_03225</name>
</gene>
<reference evidence="1" key="1">
    <citation type="submission" date="2020-10" db="EMBL/GenBank/DDBJ databases">
        <authorList>
            <person name="Gilroy R."/>
        </authorList>
    </citation>
    <scope>NUCLEOTIDE SEQUENCE</scope>
    <source>
        <strain evidence="1">ChiSjej4B22-9803</strain>
    </source>
</reference>
<evidence type="ECO:0000313" key="2">
    <source>
        <dbReference type="Proteomes" id="UP000824111"/>
    </source>
</evidence>
<name>A0A9D1S655_9FIRM</name>
<dbReference type="EMBL" id="DVND01000084">
    <property type="protein sequence ID" value="HIU48351.1"/>
    <property type="molecule type" value="Genomic_DNA"/>
</dbReference>
<sequence>MQTVSQEWNNNQNATIRCAGYVEVTLGEGSGSLTIPTARIKNVSHVRSYDPMSFELPTNNITIDIFNYDDFYTPYYEDYTDERIKITVKYGYALGTGNETIPGGVFYTKDITNSDGIFTLSGSSSLEAFDEESEIQYVPPTGVFQIWEGTASEVVYTETEDDNLQIKFSEILQTLESGWDIDIQSNTAFDELAAYAASVSGKRNELLQKMCNGALQMCTIGREDAVHILNRTSSQPQAGNHVKLLNCLGKPVYTSCKKVKAVDINALLLDNCEVKHYEQSNRAQSTFTVDMSTEIFKSAKVSLGTMNTITRWRNDYILAINASGNPSTRTYELETYVITDSFATDRTAVNDTGEICDIANDVLYPVSVQKVINYFANRKLYEFNVRGNPARDVGDYIWVSLTDDADETSYLKGLVLESELIYDGSFKENLTVRIIETEFETEESDAV</sequence>
<comment type="caution">
    <text evidence="1">The sequence shown here is derived from an EMBL/GenBank/DDBJ whole genome shotgun (WGS) entry which is preliminary data.</text>
</comment>
<dbReference type="Proteomes" id="UP000824111">
    <property type="component" value="Unassembled WGS sequence"/>
</dbReference>
<reference evidence="1" key="2">
    <citation type="journal article" date="2021" name="PeerJ">
        <title>Extensive microbial diversity within the chicken gut microbiome revealed by metagenomics and culture.</title>
        <authorList>
            <person name="Gilroy R."/>
            <person name="Ravi A."/>
            <person name="Getino M."/>
            <person name="Pursley I."/>
            <person name="Horton D.L."/>
            <person name="Alikhan N.F."/>
            <person name="Baker D."/>
            <person name="Gharbi K."/>
            <person name="Hall N."/>
            <person name="Watson M."/>
            <person name="Adriaenssens E.M."/>
            <person name="Foster-Nyarko E."/>
            <person name="Jarju S."/>
            <person name="Secka A."/>
            <person name="Antonio M."/>
            <person name="Oren A."/>
            <person name="Chaudhuri R.R."/>
            <person name="La Ragione R."/>
            <person name="Hildebrand F."/>
            <person name="Pallen M.J."/>
        </authorList>
    </citation>
    <scope>NUCLEOTIDE SEQUENCE</scope>
    <source>
        <strain evidence="1">ChiSjej4B22-9803</strain>
    </source>
</reference>
<protein>
    <submittedName>
        <fullName evidence="1">Uncharacterized protein</fullName>
    </submittedName>
</protein>
<evidence type="ECO:0000313" key="1">
    <source>
        <dbReference type="EMBL" id="HIU48351.1"/>
    </source>
</evidence>
<organism evidence="1 2">
    <name type="scientific">Candidatus Avimonoglobus intestinipullorum</name>
    <dbReference type="NCBI Taxonomy" id="2840699"/>
    <lineage>
        <taxon>Bacteria</taxon>
        <taxon>Bacillati</taxon>
        <taxon>Bacillota</taxon>
        <taxon>Clostridia</taxon>
        <taxon>Eubacteriales</taxon>
        <taxon>Candidatus Avimonoglobus</taxon>
    </lineage>
</organism>
<dbReference type="AlphaFoldDB" id="A0A9D1S655"/>